<dbReference type="Proteomes" id="UP000265800">
    <property type="component" value="Unassembled WGS sequence"/>
</dbReference>
<dbReference type="PANTHER" id="PTHR43279:SF1">
    <property type="entry name" value="CATECHOL-2,3-DIOXYGENASE"/>
    <property type="match status" value="1"/>
</dbReference>
<keyword evidence="2" id="KW-0223">Dioxygenase</keyword>
<dbReference type="CDD" id="cd07255">
    <property type="entry name" value="VOC_BsCatE_like_N"/>
    <property type="match status" value="1"/>
</dbReference>
<organism evidence="2 3">
    <name type="scientific">Meiothermus luteus</name>
    <dbReference type="NCBI Taxonomy" id="2026184"/>
    <lineage>
        <taxon>Bacteria</taxon>
        <taxon>Thermotogati</taxon>
        <taxon>Deinococcota</taxon>
        <taxon>Deinococci</taxon>
        <taxon>Thermales</taxon>
        <taxon>Thermaceae</taxon>
        <taxon>Meiothermus</taxon>
    </lineage>
</organism>
<evidence type="ECO:0000313" key="3">
    <source>
        <dbReference type="Proteomes" id="UP000265800"/>
    </source>
</evidence>
<dbReference type="Gene3D" id="3.10.180.10">
    <property type="entry name" value="2,3-Dihydroxybiphenyl 1,2-Dioxygenase, domain 1"/>
    <property type="match status" value="2"/>
</dbReference>
<dbReference type="OrthoDB" id="9792626at2"/>
<dbReference type="EMBL" id="QWKZ01000019">
    <property type="protein sequence ID" value="RIH87716.1"/>
    <property type="molecule type" value="Genomic_DNA"/>
</dbReference>
<feature type="domain" description="VOC" evidence="1">
    <location>
        <begin position="9"/>
        <end position="127"/>
    </location>
</feature>
<name>A0A399EW99_9DEIN</name>
<comment type="caution">
    <text evidence="2">The sequence shown here is derived from an EMBL/GenBank/DDBJ whole genome shotgun (WGS) entry which is preliminary data.</text>
</comment>
<accession>A0A399EW99</accession>
<dbReference type="Pfam" id="PF00903">
    <property type="entry name" value="Glyoxalase"/>
    <property type="match status" value="1"/>
</dbReference>
<dbReference type="SUPFAM" id="SSF54593">
    <property type="entry name" value="Glyoxalase/Bleomycin resistance protein/Dihydroxybiphenyl dioxygenase"/>
    <property type="match status" value="2"/>
</dbReference>
<gene>
    <name evidence="2" type="primary">catE_2</name>
    <name evidence="2" type="ORF">Mlute_00877</name>
</gene>
<dbReference type="InterPro" id="IPR029068">
    <property type="entry name" value="Glyas_Bleomycin-R_OHBP_Dase"/>
</dbReference>
<dbReference type="AlphaFoldDB" id="A0A399EW99"/>
<keyword evidence="2" id="KW-0560">Oxidoreductase</keyword>
<dbReference type="GO" id="GO:0018577">
    <property type="term" value="F:catechol 2,3-dioxygenase activity"/>
    <property type="evidence" value="ECO:0007669"/>
    <property type="project" value="UniProtKB-EC"/>
</dbReference>
<sequence length="258" mass="28593">MPDLGPTLVLRGLTLRVQNLERQLRFYQGLLGLELVRREGNRVELAPAGGGFGLELVHEPSAPLRPRPTLGLYHFALLLPSRRALGEVVQHLLDARYPTFEGASDHGVSEAVYLSDPEGNGIELYRDRPRAEWPRRENRLSMGNQPLDFFGLLSEVKAPGPLDPTTRLGHIHLHVADLDEAEAFFTGLGMEVTQRDFPGARFFAADGYHHHVGVNLWAQNRLAPANATGLLGYRIALLGRGPETLQDPNGAWVRLEPL</sequence>
<evidence type="ECO:0000313" key="2">
    <source>
        <dbReference type="EMBL" id="RIH87716.1"/>
    </source>
</evidence>
<dbReference type="EC" id="1.13.11.2" evidence="2"/>
<dbReference type="InterPro" id="IPR037523">
    <property type="entry name" value="VOC_core"/>
</dbReference>
<dbReference type="RefSeq" id="WP_119359545.1">
    <property type="nucleotide sequence ID" value="NZ_QWKZ01000019.1"/>
</dbReference>
<keyword evidence="3" id="KW-1185">Reference proteome</keyword>
<dbReference type="PANTHER" id="PTHR43279">
    <property type="entry name" value="CATECHOL-2,3-DIOXYGENASE"/>
    <property type="match status" value="1"/>
</dbReference>
<reference evidence="2 3" key="1">
    <citation type="submission" date="2018-08" db="EMBL/GenBank/DDBJ databases">
        <title>Meiothermus luteus KCTC 52599 genome sequencing project.</title>
        <authorList>
            <person name="Da Costa M.S."/>
            <person name="Albuquerque L."/>
            <person name="Raposo P."/>
            <person name="Froufe H.J.C."/>
            <person name="Barroso C.S."/>
            <person name="Egas C."/>
        </authorList>
    </citation>
    <scope>NUCLEOTIDE SEQUENCE [LARGE SCALE GENOMIC DNA]</scope>
    <source>
        <strain evidence="2 3">KCTC 52599</strain>
    </source>
</reference>
<evidence type="ECO:0000259" key="1">
    <source>
        <dbReference type="PROSITE" id="PS51819"/>
    </source>
</evidence>
<protein>
    <submittedName>
        <fullName evidence="2">Catechol-2,3-dioxygenase</fullName>
        <ecNumber evidence="2">1.13.11.2</ecNumber>
    </submittedName>
</protein>
<dbReference type="PROSITE" id="PS51819">
    <property type="entry name" value="VOC"/>
    <property type="match status" value="1"/>
</dbReference>
<dbReference type="InterPro" id="IPR004360">
    <property type="entry name" value="Glyas_Fos-R_dOase_dom"/>
</dbReference>
<proteinExistence type="predicted"/>